<evidence type="ECO:0000313" key="2">
    <source>
        <dbReference type="Proteomes" id="UP001057402"/>
    </source>
</evidence>
<sequence length="438" mass="51139">MAMAAETDSHRVLLDVLQQEPNSSHVSEPETDLLSALPRGIIEIILCYLPLDEAVRTSLVSKRWRHLWKTMPGILFNYKSFPVAEIEEDAWYNELKLVEAVGQVLENHAGIIQKFVICHPNLLFGHTNIDQWMSRLSNFPVREFALCLWRRHDCRYKMHHSLLEWKGLRSLEICNCSIDHLPLTGFKGLKTLHLFSTPMQQERFEYLVKSCPLLEILSYSNPESYFPTLKIEAPHLLCFNFNGVFDKLMVRYADSLTQVYLRMEWSRSDKSKEIPKACTSNLMDFSKCLGNVKILHVKTQFLKYLMHGYVPERLPIPFPNMRAIAIETDPTCQAEFEAILCMIKSFPCLRSLTISFRGTVEDDPEEIANQFVEHKQRRMVQLPEIHQVEVRGFSDRFSELNFLELFLRASPNVMRLWWWTPSRVKGGARERRRWAGCD</sequence>
<reference evidence="2" key="1">
    <citation type="journal article" date="2023" name="Front. Plant Sci.">
        <title>Chromosomal-level genome assembly of Melastoma candidum provides insights into trichome evolution.</title>
        <authorList>
            <person name="Zhong Y."/>
            <person name="Wu W."/>
            <person name="Sun C."/>
            <person name="Zou P."/>
            <person name="Liu Y."/>
            <person name="Dai S."/>
            <person name="Zhou R."/>
        </authorList>
    </citation>
    <scope>NUCLEOTIDE SEQUENCE [LARGE SCALE GENOMIC DNA]</scope>
</reference>
<name>A0ACB9RJ28_9MYRT</name>
<keyword evidence="2" id="KW-1185">Reference proteome</keyword>
<evidence type="ECO:0000313" key="1">
    <source>
        <dbReference type="EMBL" id="KAI4378973.1"/>
    </source>
</evidence>
<dbReference type="Proteomes" id="UP001057402">
    <property type="component" value="Chromosome 4"/>
</dbReference>
<organism evidence="1 2">
    <name type="scientific">Melastoma candidum</name>
    <dbReference type="NCBI Taxonomy" id="119954"/>
    <lineage>
        <taxon>Eukaryota</taxon>
        <taxon>Viridiplantae</taxon>
        <taxon>Streptophyta</taxon>
        <taxon>Embryophyta</taxon>
        <taxon>Tracheophyta</taxon>
        <taxon>Spermatophyta</taxon>
        <taxon>Magnoliopsida</taxon>
        <taxon>eudicotyledons</taxon>
        <taxon>Gunneridae</taxon>
        <taxon>Pentapetalae</taxon>
        <taxon>rosids</taxon>
        <taxon>malvids</taxon>
        <taxon>Myrtales</taxon>
        <taxon>Melastomataceae</taxon>
        <taxon>Melastomatoideae</taxon>
        <taxon>Melastomateae</taxon>
        <taxon>Melastoma</taxon>
    </lineage>
</organism>
<comment type="caution">
    <text evidence="1">The sequence shown here is derived from an EMBL/GenBank/DDBJ whole genome shotgun (WGS) entry which is preliminary data.</text>
</comment>
<protein>
    <submittedName>
        <fullName evidence="1">Uncharacterized protein</fullName>
    </submittedName>
</protein>
<proteinExistence type="predicted"/>
<gene>
    <name evidence="1" type="ORF">MLD38_016386</name>
</gene>
<accession>A0ACB9RJ28</accession>
<dbReference type="EMBL" id="CM042883">
    <property type="protein sequence ID" value="KAI4378973.1"/>
    <property type="molecule type" value="Genomic_DNA"/>
</dbReference>